<feature type="repeat" description="Filamin" evidence="2">
    <location>
        <begin position="361"/>
        <end position="461"/>
    </location>
</feature>
<sequence length="696" mass="78139">MVSLRDVDGDEATTTEMRKELVQLALETAQWEGHTTGLQVRTIHYPNGDVYRGEALGDLRHGRGKHTCSTGDVYEGSWREDLREGTGTMRFANGLTYVGEWWQDKTHGQGKCVYPNGDEYSGEWKEDRRWGWGTYDMVHGDTYEGEWCDDLFEGQGRYTFHDGSYYQGEYANNQRIRGAFLSADGKVQYDGTWKKGARHGQGTFHQVGLYKYTGDWSDDQRHGRGMCVYADGSTYEGEWMDDLRHGKGKFTTPAGEVYEGDWHLDLQHGKGQCVLDSGEKYVGEWNQGMRHGLGKCQFANGDKYEGQWKDGKRHGKGKCYCANGDKYQGHWADDRRHGYGVCHFQDGTKFRGEWDKGVWLQSSADPEFSKVKGPGISRAIAGENACFSIEARDELRNKRLNGGDEFTVYLIGPNKVQATVKDNEDGTYDVEYEAEVTGQYQLHVMIGADEPVAESPYPVRVLPNKPSPRQCTLGGANFSRAKRHNLSEFYIEAKDKFGNRCFSVEELPIEVRIIAPSGADVPVGVQEKGGKWAVTYTPTVAGYFRIEIHSSGASLGASPYSLLVTEAGALMEDDLQATKDQSMEDRLAVWEAIAKIEYAADGNLDGWDSDAEEEETADDKYARAHPDVPVIENLEDLWKVGKVQKEIKEAKRKEKEKRLQRMKSKLKKKYGASALEFSAGSPCDNEGKESSIADLD</sequence>
<dbReference type="InterPro" id="IPR014756">
    <property type="entry name" value="Ig_E-set"/>
</dbReference>
<dbReference type="Pfam" id="PF00630">
    <property type="entry name" value="Filamin"/>
    <property type="match status" value="2"/>
</dbReference>
<protein>
    <submittedName>
        <fullName evidence="4">Uncharacterized protein</fullName>
    </submittedName>
</protein>
<dbReference type="GO" id="GO:0016020">
    <property type="term" value="C:membrane"/>
    <property type="evidence" value="ECO:0007669"/>
    <property type="project" value="UniProtKB-ARBA"/>
</dbReference>
<dbReference type="Gene3D" id="2.20.110.10">
    <property type="entry name" value="Histone H3 K4-specific methyltransferase SET7/9 N-terminal domain"/>
    <property type="match status" value="5"/>
</dbReference>
<feature type="compositionally biased region" description="Basic residues" evidence="3">
    <location>
        <begin position="660"/>
        <end position="670"/>
    </location>
</feature>
<dbReference type="PANTHER" id="PTHR23084:SF263">
    <property type="entry name" value="MORN REPEAT-CONTAINING PROTEIN 1"/>
    <property type="match status" value="1"/>
</dbReference>
<feature type="compositionally biased region" description="Basic and acidic residues" evidence="3">
    <location>
        <begin position="685"/>
        <end position="696"/>
    </location>
</feature>
<evidence type="ECO:0000313" key="4">
    <source>
        <dbReference type="EMBL" id="CAE0607953.1"/>
    </source>
</evidence>
<dbReference type="InterPro" id="IPR017868">
    <property type="entry name" value="Filamin/ABP280_repeat-like"/>
</dbReference>
<dbReference type="InterPro" id="IPR013783">
    <property type="entry name" value="Ig-like_fold"/>
</dbReference>
<dbReference type="EMBL" id="HBIS01001989">
    <property type="protein sequence ID" value="CAE0607954.1"/>
    <property type="molecule type" value="Transcribed_RNA"/>
</dbReference>
<feature type="region of interest" description="Disordered" evidence="3">
    <location>
        <begin position="650"/>
        <end position="670"/>
    </location>
</feature>
<dbReference type="PROSITE" id="PS50194">
    <property type="entry name" value="FILAMIN_REPEAT"/>
    <property type="match status" value="2"/>
</dbReference>
<evidence type="ECO:0000313" key="5">
    <source>
        <dbReference type="EMBL" id="CAE0607954.1"/>
    </source>
</evidence>
<reference evidence="4" key="1">
    <citation type="submission" date="2021-01" db="EMBL/GenBank/DDBJ databases">
        <authorList>
            <person name="Corre E."/>
            <person name="Pelletier E."/>
            <person name="Niang G."/>
            <person name="Scheremetjew M."/>
            <person name="Finn R."/>
            <person name="Kale V."/>
            <person name="Holt S."/>
            <person name="Cochrane G."/>
            <person name="Meng A."/>
            <person name="Brown T."/>
            <person name="Cohen L."/>
        </authorList>
    </citation>
    <scope>NUCLEOTIDE SEQUENCE</scope>
    <source>
        <strain evidence="4">CCMP1897</strain>
    </source>
</reference>
<dbReference type="Gene3D" id="2.60.40.10">
    <property type="entry name" value="Immunoglobulins"/>
    <property type="match status" value="2"/>
</dbReference>
<dbReference type="InterPro" id="IPR001298">
    <property type="entry name" value="Filamin/ABP280_rpt"/>
</dbReference>
<dbReference type="InterPro" id="IPR003409">
    <property type="entry name" value="MORN"/>
</dbReference>
<dbReference type="SMART" id="SM00698">
    <property type="entry name" value="MORN"/>
    <property type="match status" value="13"/>
</dbReference>
<evidence type="ECO:0000256" key="1">
    <source>
        <dbReference type="ARBA" id="ARBA00022737"/>
    </source>
</evidence>
<dbReference type="PANTHER" id="PTHR23084">
    <property type="entry name" value="PHOSPHATIDYLINOSITOL-4-PHOSPHATE 5-KINASE RELATED"/>
    <property type="match status" value="1"/>
</dbReference>
<accession>A0A6U9QQ20</accession>
<feature type="repeat" description="Filamin" evidence="2">
    <location>
        <begin position="463"/>
        <end position="564"/>
    </location>
</feature>
<feature type="region of interest" description="Disordered" evidence="3">
    <location>
        <begin position="677"/>
        <end position="696"/>
    </location>
</feature>
<evidence type="ECO:0000256" key="2">
    <source>
        <dbReference type="PROSITE-ProRule" id="PRU00087"/>
    </source>
</evidence>
<keyword evidence="1" id="KW-0677">Repeat</keyword>
<dbReference type="SUPFAM" id="SSF81296">
    <property type="entry name" value="E set domains"/>
    <property type="match status" value="2"/>
</dbReference>
<dbReference type="EMBL" id="HBIS01001988">
    <property type="protein sequence ID" value="CAE0607953.1"/>
    <property type="molecule type" value="Transcribed_RNA"/>
</dbReference>
<dbReference type="AlphaFoldDB" id="A0A6U9QQ20"/>
<proteinExistence type="predicted"/>
<evidence type="ECO:0000256" key="3">
    <source>
        <dbReference type="SAM" id="MobiDB-lite"/>
    </source>
</evidence>
<dbReference type="Pfam" id="PF02493">
    <property type="entry name" value="MORN"/>
    <property type="match status" value="12"/>
</dbReference>
<dbReference type="SMART" id="SM00557">
    <property type="entry name" value="IG_FLMN"/>
    <property type="match status" value="2"/>
</dbReference>
<name>A0A6U9QQ20_9CHLO</name>
<dbReference type="SUPFAM" id="SSF82185">
    <property type="entry name" value="Histone H3 K4-specific methyltransferase SET7/9 N-terminal domain"/>
    <property type="match status" value="3"/>
</dbReference>
<gene>
    <name evidence="4" type="ORF">PSAL00342_LOCUS1770</name>
    <name evidence="5" type="ORF">PSAL00342_LOCUS1771</name>
</gene>
<feature type="compositionally biased region" description="Basic and acidic residues" evidence="3">
    <location>
        <begin position="650"/>
        <end position="659"/>
    </location>
</feature>
<dbReference type="FunFam" id="2.20.110.10:FF:000002">
    <property type="entry name" value="Phosphatidylinositol 4-phosphate 5-kinase 8"/>
    <property type="match status" value="1"/>
</dbReference>
<organism evidence="4">
    <name type="scientific">Picocystis salinarum</name>
    <dbReference type="NCBI Taxonomy" id="88271"/>
    <lineage>
        <taxon>Eukaryota</taxon>
        <taxon>Viridiplantae</taxon>
        <taxon>Chlorophyta</taxon>
        <taxon>Picocystophyceae</taxon>
        <taxon>Picocystales</taxon>
        <taxon>Picocystaceae</taxon>
        <taxon>Picocystis</taxon>
    </lineage>
</organism>